<dbReference type="SMART" id="SM00494">
    <property type="entry name" value="ChtBD2"/>
    <property type="match status" value="2"/>
</dbReference>
<dbReference type="InterPro" id="IPR036508">
    <property type="entry name" value="Chitin-bd_dom_sf"/>
</dbReference>
<evidence type="ECO:0000256" key="4">
    <source>
        <dbReference type="ARBA" id="ARBA00023157"/>
    </source>
</evidence>
<dbReference type="SUPFAM" id="SSF57625">
    <property type="entry name" value="Invertebrate chitin-binding proteins"/>
    <property type="match status" value="2"/>
</dbReference>
<organism evidence="7">
    <name type="scientific">Anopheles atroparvus</name>
    <name type="common">European mosquito</name>
    <dbReference type="NCBI Taxonomy" id="41427"/>
    <lineage>
        <taxon>Eukaryota</taxon>
        <taxon>Metazoa</taxon>
        <taxon>Ecdysozoa</taxon>
        <taxon>Arthropoda</taxon>
        <taxon>Hexapoda</taxon>
        <taxon>Insecta</taxon>
        <taxon>Pterygota</taxon>
        <taxon>Neoptera</taxon>
        <taxon>Endopterygota</taxon>
        <taxon>Diptera</taxon>
        <taxon>Nematocera</taxon>
        <taxon>Culicoidea</taxon>
        <taxon>Culicidae</taxon>
        <taxon>Anophelinae</taxon>
        <taxon>Anopheles</taxon>
    </lineage>
</organism>
<dbReference type="VEuPathDB" id="VectorBase:AATE013810"/>
<protein>
    <recommendedName>
        <fullName evidence="6">Chitin-binding type-2 domain-containing protein</fullName>
    </recommendedName>
</protein>
<dbReference type="PANTHER" id="PTHR23301:SF0">
    <property type="entry name" value="CHITIN-BINDING TYPE-2 DOMAIN-CONTAINING PROTEIN-RELATED"/>
    <property type="match status" value="1"/>
</dbReference>
<dbReference type="GO" id="GO:0008061">
    <property type="term" value="F:chitin binding"/>
    <property type="evidence" value="ECO:0007669"/>
    <property type="project" value="UniProtKB-KW"/>
</dbReference>
<evidence type="ECO:0000313" key="7">
    <source>
        <dbReference type="EnsemblMetazoa" id="AATE013810-PA.1"/>
    </source>
</evidence>
<evidence type="ECO:0000256" key="1">
    <source>
        <dbReference type="ARBA" id="ARBA00022669"/>
    </source>
</evidence>
<keyword evidence="1" id="KW-0147">Chitin-binding</keyword>
<dbReference type="GO" id="GO:0005576">
    <property type="term" value="C:extracellular region"/>
    <property type="evidence" value="ECO:0007669"/>
    <property type="project" value="InterPro"/>
</dbReference>
<dbReference type="PANTHER" id="PTHR23301">
    <property type="entry name" value="CHITIN BINDING PERITROPHIN-A"/>
    <property type="match status" value="1"/>
</dbReference>
<accession>A0A182J9A6</accession>
<evidence type="ECO:0000256" key="5">
    <source>
        <dbReference type="ARBA" id="ARBA00023180"/>
    </source>
</evidence>
<dbReference type="AlphaFoldDB" id="A0A182J9A6"/>
<dbReference type="Pfam" id="PF01607">
    <property type="entry name" value="CBM_14"/>
    <property type="match status" value="2"/>
</dbReference>
<evidence type="ECO:0000256" key="2">
    <source>
        <dbReference type="ARBA" id="ARBA00022729"/>
    </source>
</evidence>
<keyword evidence="5" id="KW-0325">Glycoprotein</keyword>
<evidence type="ECO:0000259" key="6">
    <source>
        <dbReference type="PROSITE" id="PS50940"/>
    </source>
</evidence>
<name>A0A182J9A6_ANOAO</name>
<feature type="domain" description="Chitin-binding type-2" evidence="6">
    <location>
        <begin position="31"/>
        <end position="87"/>
    </location>
</feature>
<proteinExistence type="predicted"/>
<dbReference type="InterPro" id="IPR002557">
    <property type="entry name" value="Chitin-bd_dom"/>
</dbReference>
<dbReference type="InterPro" id="IPR051940">
    <property type="entry name" value="Chitin_bind-dev_reg"/>
</dbReference>
<evidence type="ECO:0000256" key="3">
    <source>
        <dbReference type="ARBA" id="ARBA00022737"/>
    </source>
</evidence>
<dbReference type="Gene3D" id="2.170.140.10">
    <property type="entry name" value="Chitin binding domain"/>
    <property type="match status" value="2"/>
</dbReference>
<sequence length="143" mass="15358">MKGSTPTLVASLLLAVVTLAVTCEGAGVIDKPRCLKQGKYLVGNPQDCRSYFYCYEGESFYGLCATGHRFDEKRQSCLPSSVSECFACPPTGASNVPNPAACDRYVLCFHGVPHERICPAGLLFNQQIGQCDLSHKVTCSAGN</sequence>
<dbReference type="EnsemblMetazoa" id="AATE013810-RA">
    <property type="protein sequence ID" value="AATE013810-PA.1"/>
    <property type="gene ID" value="AATE013810"/>
</dbReference>
<keyword evidence="4" id="KW-1015">Disulfide bond</keyword>
<dbReference type="PROSITE" id="PS50940">
    <property type="entry name" value="CHIT_BIND_II"/>
    <property type="match status" value="2"/>
</dbReference>
<feature type="domain" description="Chitin-binding type-2" evidence="6">
    <location>
        <begin position="88"/>
        <end position="141"/>
    </location>
</feature>
<keyword evidence="3" id="KW-0677">Repeat</keyword>
<dbReference type="STRING" id="41427.A0A182J9A6"/>
<keyword evidence="2" id="KW-0732">Signal</keyword>
<reference evidence="7" key="1">
    <citation type="submission" date="2022-08" db="UniProtKB">
        <authorList>
            <consortium name="EnsemblMetazoa"/>
        </authorList>
    </citation>
    <scope>IDENTIFICATION</scope>
    <source>
        <strain evidence="7">EBRO</strain>
    </source>
</reference>